<keyword evidence="4" id="KW-1185">Reference proteome</keyword>
<sequence>MPTLGPNNTANRAGNRTAGNLGRPPQTTQNTRNASLGAQNDRNTSRQNTPAYRDSSPPWNANTVEVTDLKTAMTLLNREGICGPNEIPDLFALGEALFNVASTDQASNAVGQLKAIATILQDRTIQEDPRERNANAIGDGVTNEVLKETLGSLREDWEAMREKMEVKMEAMIEEGNRRLEQRLKEMLEEHRREEKVAREEMVNRIPKSYARVVGTGEGEGMTGKRGGVEAQRGMGTGNEQLTNGGGPKVNNFAKRQVMIEKAAGFSTWSLYELTDAAIILKVNIALNNARKELRSGPSAARFIAVRKMPRGGVLLTTENEEAAEWVKSEGRSSFLKNLGYTTTIAEKGYRVAVDYVPISTRPEAQEERRWMEEKNKLAPGVTIDARWMKDPARRRVGQEVATMQVTLRRARQANKIIKLGLQFNDKVGEGRRVEVIPCVCFNCQEIDAKHIATNCPNETTCLGCGGDHNHRMCGNYDRNTYYCKNCDRSGDHGPGSKNCPRYQEARARIEARVPGNGDEYYEETDDEEEIEEAEEDEWMTEGQEEDTWGKDQVRITVTGPIDKQWRKKEKRREQREKKRAEGGATGGSSTDETDGEEERGELKQRG</sequence>
<feature type="region of interest" description="Disordered" evidence="2">
    <location>
        <begin position="1"/>
        <end position="62"/>
    </location>
</feature>
<dbReference type="InParanoid" id="A0A409YRE9"/>
<feature type="compositionally biased region" description="Gly residues" evidence="2">
    <location>
        <begin position="215"/>
        <end position="225"/>
    </location>
</feature>
<dbReference type="STRING" id="181874.A0A409YRE9"/>
<dbReference type="OrthoDB" id="4230923at2759"/>
<protein>
    <submittedName>
        <fullName evidence="3">Uncharacterized protein</fullName>
    </submittedName>
</protein>
<comment type="caution">
    <text evidence="3">The sequence shown here is derived from an EMBL/GenBank/DDBJ whole genome shotgun (WGS) entry which is preliminary data.</text>
</comment>
<proteinExistence type="predicted"/>
<evidence type="ECO:0000256" key="1">
    <source>
        <dbReference type="SAM" id="Coils"/>
    </source>
</evidence>
<feature type="compositionally biased region" description="Polar residues" evidence="2">
    <location>
        <begin position="25"/>
        <end position="50"/>
    </location>
</feature>
<name>A0A409YRE9_9AGAR</name>
<dbReference type="AlphaFoldDB" id="A0A409YRE9"/>
<reference evidence="3 4" key="1">
    <citation type="journal article" date="2018" name="Evol. Lett.">
        <title>Horizontal gene cluster transfer increased hallucinogenic mushroom diversity.</title>
        <authorList>
            <person name="Reynolds H.T."/>
            <person name="Vijayakumar V."/>
            <person name="Gluck-Thaler E."/>
            <person name="Korotkin H.B."/>
            <person name="Matheny P.B."/>
            <person name="Slot J.C."/>
        </authorList>
    </citation>
    <scope>NUCLEOTIDE SEQUENCE [LARGE SCALE GENOMIC DNA]</scope>
    <source>
        <strain evidence="3 4">2629</strain>
    </source>
</reference>
<feature type="region of interest" description="Disordered" evidence="2">
    <location>
        <begin position="214"/>
        <end position="248"/>
    </location>
</feature>
<organism evidence="3 4">
    <name type="scientific">Panaeolus cyanescens</name>
    <dbReference type="NCBI Taxonomy" id="181874"/>
    <lineage>
        <taxon>Eukaryota</taxon>
        <taxon>Fungi</taxon>
        <taxon>Dikarya</taxon>
        <taxon>Basidiomycota</taxon>
        <taxon>Agaricomycotina</taxon>
        <taxon>Agaricomycetes</taxon>
        <taxon>Agaricomycetidae</taxon>
        <taxon>Agaricales</taxon>
        <taxon>Agaricineae</taxon>
        <taxon>Galeropsidaceae</taxon>
        <taxon>Panaeolus</taxon>
    </lineage>
</organism>
<feature type="compositionally biased region" description="Basic and acidic residues" evidence="2">
    <location>
        <begin position="571"/>
        <end position="581"/>
    </location>
</feature>
<feature type="compositionally biased region" description="Acidic residues" evidence="2">
    <location>
        <begin position="519"/>
        <end position="546"/>
    </location>
</feature>
<dbReference type="EMBL" id="NHTK01000786">
    <property type="protein sequence ID" value="PPR05587.1"/>
    <property type="molecule type" value="Genomic_DNA"/>
</dbReference>
<dbReference type="Proteomes" id="UP000284842">
    <property type="component" value="Unassembled WGS sequence"/>
</dbReference>
<feature type="region of interest" description="Disordered" evidence="2">
    <location>
        <begin position="509"/>
        <end position="606"/>
    </location>
</feature>
<feature type="compositionally biased region" description="Low complexity" evidence="2">
    <location>
        <begin position="7"/>
        <end position="23"/>
    </location>
</feature>
<evidence type="ECO:0000313" key="4">
    <source>
        <dbReference type="Proteomes" id="UP000284842"/>
    </source>
</evidence>
<accession>A0A409YRE9</accession>
<evidence type="ECO:0000256" key="2">
    <source>
        <dbReference type="SAM" id="MobiDB-lite"/>
    </source>
</evidence>
<gene>
    <name evidence="3" type="ORF">CVT24_002782</name>
</gene>
<keyword evidence="1" id="KW-0175">Coiled coil</keyword>
<feature type="coiled-coil region" evidence="1">
    <location>
        <begin position="154"/>
        <end position="200"/>
    </location>
</feature>
<evidence type="ECO:0000313" key="3">
    <source>
        <dbReference type="EMBL" id="PPR05587.1"/>
    </source>
</evidence>